<proteinExistence type="inferred from homology"/>
<feature type="binding site" evidence="13 15">
    <location>
        <position position="328"/>
    </location>
    <ligand>
        <name>ATP</name>
        <dbReference type="ChEBI" id="CHEBI:30616"/>
    </ligand>
</feature>
<feature type="binding site" evidence="13 15">
    <location>
        <position position="202"/>
    </location>
    <ligand>
        <name>ATP</name>
        <dbReference type="ChEBI" id="CHEBI:30616"/>
    </ligand>
</feature>
<evidence type="ECO:0000256" key="4">
    <source>
        <dbReference type="ARBA" id="ARBA00011245"/>
    </source>
</evidence>
<feature type="binding site" evidence="14">
    <location>
        <position position="151"/>
    </location>
    <ligand>
        <name>(2R)-3-phosphoglycerate</name>
        <dbReference type="ChEBI" id="CHEBI:58272"/>
    </ligand>
</feature>
<feature type="binding site" evidence="13">
    <location>
        <position position="118"/>
    </location>
    <ligand>
        <name>substrate</name>
    </ligand>
</feature>
<dbReference type="UniPathway" id="UPA00109">
    <property type="reaction ID" value="UER00185"/>
</dbReference>
<reference evidence="17 18" key="1">
    <citation type="submission" date="2020-04" db="EMBL/GenBank/DDBJ databases">
        <authorList>
            <consortium name="Desulfovibrio sp. FSS-1 genome sequencing consortium"/>
            <person name="Shimoshige H."/>
            <person name="Kobayashi H."/>
            <person name="Maekawa T."/>
        </authorList>
    </citation>
    <scope>NUCLEOTIDE SEQUENCE [LARGE SCALE GENOMIC DNA]</scope>
    <source>
        <strain evidence="17 18">SIID29052-01</strain>
    </source>
</reference>
<comment type="catalytic activity">
    <reaction evidence="1 13 16">
        <text>(2R)-3-phosphoglycerate + ATP = (2R)-3-phospho-glyceroyl phosphate + ADP</text>
        <dbReference type="Rhea" id="RHEA:14801"/>
        <dbReference type="ChEBI" id="CHEBI:30616"/>
        <dbReference type="ChEBI" id="CHEBI:57604"/>
        <dbReference type="ChEBI" id="CHEBI:58272"/>
        <dbReference type="ChEBI" id="CHEBI:456216"/>
        <dbReference type="EC" id="2.7.2.3"/>
    </reaction>
</comment>
<comment type="subunit">
    <text evidence="4 13">Monomer.</text>
</comment>
<feature type="binding site" evidence="14">
    <location>
        <position position="36"/>
    </location>
    <ligand>
        <name>(2R)-3-phosphoglycerate</name>
        <dbReference type="ChEBI" id="CHEBI:58272"/>
    </ligand>
</feature>
<dbReference type="GO" id="GO:0006094">
    <property type="term" value="P:gluconeogenesis"/>
    <property type="evidence" value="ECO:0007669"/>
    <property type="project" value="TreeGrafter"/>
</dbReference>
<dbReference type="HAMAP" id="MF_00145">
    <property type="entry name" value="Phosphoglyc_kinase"/>
    <property type="match status" value="1"/>
</dbReference>
<protein>
    <recommendedName>
        <fullName evidence="6 13">Phosphoglycerate kinase</fullName>
        <ecNumber evidence="5 13">2.7.2.3</ecNumber>
    </recommendedName>
</protein>
<dbReference type="Proteomes" id="UP000494245">
    <property type="component" value="Unassembled WGS sequence"/>
</dbReference>
<dbReference type="FunFam" id="3.40.50.1260:FF:000006">
    <property type="entry name" value="Phosphoglycerate kinase"/>
    <property type="match status" value="1"/>
</dbReference>
<keyword evidence="12 13" id="KW-0324">Glycolysis</keyword>
<dbReference type="InterPro" id="IPR015824">
    <property type="entry name" value="Phosphoglycerate_kinase_N"/>
</dbReference>
<evidence type="ECO:0000313" key="18">
    <source>
        <dbReference type="Proteomes" id="UP000494245"/>
    </source>
</evidence>
<dbReference type="PANTHER" id="PTHR11406">
    <property type="entry name" value="PHOSPHOGLYCERATE KINASE"/>
    <property type="match status" value="1"/>
</dbReference>
<reference evidence="17 18" key="2">
    <citation type="submission" date="2020-05" db="EMBL/GenBank/DDBJ databases">
        <title>Draft genome sequence of Desulfovibrio sp. strainFSS-1.</title>
        <authorList>
            <person name="Shimoshige H."/>
            <person name="Kobayashi H."/>
            <person name="Maekawa T."/>
        </authorList>
    </citation>
    <scope>NUCLEOTIDE SEQUENCE [LARGE SCALE GENOMIC DNA]</scope>
    <source>
        <strain evidence="17 18">SIID29052-01</strain>
    </source>
</reference>
<evidence type="ECO:0000313" key="17">
    <source>
        <dbReference type="EMBL" id="GFK94331.1"/>
    </source>
</evidence>
<comment type="caution">
    <text evidence="13">Lacks conserved residue(s) required for the propagation of feature annotation.</text>
</comment>
<evidence type="ECO:0000256" key="2">
    <source>
        <dbReference type="ARBA" id="ARBA00004838"/>
    </source>
</evidence>
<evidence type="ECO:0000256" key="14">
    <source>
        <dbReference type="PIRSR" id="PIRSR000724-1"/>
    </source>
</evidence>
<evidence type="ECO:0000256" key="8">
    <source>
        <dbReference type="ARBA" id="ARBA00022679"/>
    </source>
</evidence>
<evidence type="ECO:0000256" key="3">
    <source>
        <dbReference type="ARBA" id="ARBA00008982"/>
    </source>
</evidence>
<dbReference type="EMBL" id="BLTE01000009">
    <property type="protein sequence ID" value="GFK94331.1"/>
    <property type="molecule type" value="Genomic_DNA"/>
</dbReference>
<gene>
    <name evidence="13 17" type="primary">pgk</name>
    <name evidence="17" type="ORF">NNJEOMEG_02175</name>
</gene>
<dbReference type="FunFam" id="3.40.50.1260:FF:000031">
    <property type="entry name" value="Phosphoglycerate kinase 1"/>
    <property type="match status" value="1"/>
</dbReference>
<keyword evidence="8 13" id="KW-0808">Transferase</keyword>
<feature type="binding site" evidence="13">
    <location>
        <position position="151"/>
    </location>
    <ligand>
        <name>substrate</name>
    </ligand>
</feature>
<feature type="binding site" evidence="13 14">
    <location>
        <begin position="59"/>
        <end position="62"/>
    </location>
    <ligand>
        <name>substrate</name>
    </ligand>
</feature>
<dbReference type="InterPro" id="IPR036043">
    <property type="entry name" value="Phosphoglycerate_kinase_sf"/>
</dbReference>
<evidence type="ECO:0000256" key="9">
    <source>
        <dbReference type="ARBA" id="ARBA00022741"/>
    </source>
</evidence>
<evidence type="ECO:0000256" key="1">
    <source>
        <dbReference type="ARBA" id="ARBA00000642"/>
    </source>
</evidence>
<dbReference type="SUPFAM" id="SSF53748">
    <property type="entry name" value="Phosphoglycerate kinase"/>
    <property type="match status" value="1"/>
</dbReference>
<dbReference type="InterPro" id="IPR001576">
    <property type="entry name" value="Phosphoglycerate_kinase"/>
</dbReference>
<feature type="binding site" evidence="13">
    <location>
        <position position="36"/>
    </location>
    <ligand>
        <name>substrate</name>
    </ligand>
</feature>
<accession>A0A6V8LUS5</accession>
<dbReference type="Pfam" id="PF00162">
    <property type="entry name" value="PGK"/>
    <property type="match status" value="1"/>
</dbReference>
<dbReference type="PRINTS" id="PR00477">
    <property type="entry name" value="PHGLYCKINASE"/>
</dbReference>
<evidence type="ECO:0000256" key="10">
    <source>
        <dbReference type="ARBA" id="ARBA00022777"/>
    </source>
</evidence>
<evidence type="ECO:0000256" key="5">
    <source>
        <dbReference type="ARBA" id="ARBA00013061"/>
    </source>
</evidence>
<dbReference type="PANTHER" id="PTHR11406:SF23">
    <property type="entry name" value="PHOSPHOGLYCERATE KINASE 1, CHLOROPLASTIC-RELATED"/>
    <property type="match status" value="1"/>
</dbReference>
<evidence type="ECO:0000256" key="6">
    <source>
        <dbReference type="ARBA" id="ARBA00016471"/>
    </source>
</evidence>
<evidence type="ECO:0000256" key="11">
    <source>
        <dbReference type="ARBA" id="ARBA00022840"/>
    </source>
</evidence>
<evidence type="ECO:0000256" key="12">
    <source>
        <dbReference type="ARBA" id="ARBA00023152"/>
    </source>
</evidence>
<sequence length="400" mass="41308">MPMRFLDEMDIQGKRLLVRVDYNVPMKDGVITDDGRITASLPTLELALSKGASLVLCSHLGKAKGVPDPKFSLAPAARRLSKLLGRPVAFAPDCVGPEVEAMAAALKSGEVLMLENLRFHAGEEKGDPEFAKSLAKLGEVYVNDAFGTAHRPHASVSGAAAHMAACCGGLLLKKEWDYLGKAMQDPARPFAAVSGGAKVSSKLAVLTNLLGMVDTLLIGGAMANTFFKARGLEVGKSLVENDLLAKAREIEALAKAKGVNFVLPVDAVISLDAGKPLAEMTPAGTCPVEAVPAEAVILDMGPKSVEAYAAALKDAKTVVWNGPVGAFENPAFAAGTMGVAGILAGLDAVTVIGGGDTAAAVQASGFAGKMSFISTGGGASLEFMEGKELPAFKALREYGK</sequence>
<organism evidence="17 18">
    <name type="scientific">Fundidesulfovibrio magnetotacticus</name>
    <dbReference type="NCBI Taxonomy" id="2730080"/>
    <lineage>
        <taxon>Bacteria</taxon>
        <taxon>Pseudomonadati</taxon>
        <taxon>Thermodesulfobacteriota</taxon>
        <taxon>Desulfovibrionia</taxon>
        <taxon>Desulfovibrionales</taxon>
        <taxon>Desulfovibrionaceae</taxon>
        <taxon>Fundidesulfovibrio</taxon>
    </lineage>
</organism>
<dbReference type="GO" id="GO:0005524">
    <property type="term" value="F:ATP binding"/>
    <property type="evidence" value="ECO:0007669"/>
    <property type="project" value="UniProtKB-KW"/>
</dbReference>
<evidence type="ECO:0000256" key="13">
    <source>
        <dbReference type="HAMAP-Rule" id="MF_00145"/>
    </source>
</evidence>
<feature type="binding site" evidence="13 14">
    <location>
        <begin position="21"/>
        <end position="23"/>
    </location>
    <ligand>
        <name>substrate</name>
    </ligand>
</feature>
<dbReference type="AlphaFoldDB" id="A0A6V8LUS5"/>
<keyword evidence="11 13" id="KW-0067">ATP-binding</keyword>
<keyword evidence="18" id="KW-1185">Reference proteome</keyword>
<dbReference type="GO" id="GO:0006096">
    <property type="term" value="P:glycolytic process"/>
    <property type="evidence" value="ECO:0007669"/>
    <property type="project" value="UniProtKB-UniRule"/>
</dbReference>
<feature type="binding site" evidence="13 15">
    <location>
        <begin position="354"/>
        <end position="357"/>
    </location>
    <ligand>
        <name>ATP</name>
        <dbReference type="ChEBI" id="CHEBI:30616"/>
    </ligand>
</feature>
<keyword evidence="10 13" id="KW-0418">Kinase</keyword>
<dbReference type="GO" id="GO:0043531">
    <property type="term" value="F:ADP binding"/>
    <property type="evidence" value="ECO:0007669"/>
    <property type="project" value="TreeGrafter"/>
</dbReference>
<dbReference type="PIRSF" id="PIRSF000724">
    <property type="entry name" value="Pgk"/>
    <property type="match status" value="1"/>
</dbReference>
<comment type="similarity">
    <text evidence="3 13 16">Belongs to the phosphoglycerate kinase family.</text>
</comment>
<evidence type="ECO:0000256" key="7">
    <source>
        <dbReference type="ARBA" id="ARBA00022490"/>
    </source>
</evidence>
<keyword evidence="7 13" id="KW-0963">Cytoplasm</keyword>
<dbReference type="EC" id="2.7.2.3" evidence="5 13"/>
<comment type="caution">
    <text evidence="17">The sequence shown here is derived from an EMBL/GenBank/DDBJ whole genome shotgun (WGS) entry which is preliminary data.</text>
</comment>
<evidence type="ECO:0000256" key="15">
    <source>
        <dbReference type="PIRSR" id="PIRSR000724-2"/>
    </source>
</evidence>
<dbReference type="Gene3D" id="3.40.50.1260">
    <property type="entry name" value="Phosphoglycerate kinase, N-terminal domain"/>
    <property type="match status" value="2"/>
</dbReference>
<comment type="subcellular location">
    <subcellularLocation>
        <location evidence="13">Cytoplasm</location>
    </subcellularLocation>
</comment>
<name>A0A6V8LUS5_9BACT</name>
<comment type="pathway">
    <text evidence="2 13">Carbohydrate degradation; glycolysis; pyruvate from D-glyceraldehyde 3-phosphate: step 2/5.</text>
</comment>
<feature type="binding site" evidence="14">
    <location>
        <position position="118"/>
    </location>
    <ligand>
        <name>(2R)-3-phosphoglycerate</name>
        <dbReference type="ChEBI" id="CHEBI:58272"/>
    </ligand>
</feature>
<keyword evidence="9 13" id="KW-0547">Nucleotide-binding</keyword>
<evidence type="ECO:0000256" key="16">
    <source>
        <dbReference type="RuleBase" id="RU000532"/>
    </source>
</evidence>
<dbReference type="RefSeq" id="WP_173084300.1">
    <property type="nucleotide sequence ID" value="NZ_BLTE01000009.1"/>
</dbReference>
<dbReference type="GO" id="GO:0005829">
    <property type="term" value="C:cytosol"/>
    <property type="evidence" value="ECO:0007669"/>
    <property type="project" value="TreeGrafter"/>
</dbReference>
<dbReference type="GO" id="GO:0004618">
    <property type="term" value="F:phosphoglycerate kinase activity"/>
    <property type="evidence" value="ECO:0007669"/>
    <property type="project" value="UniProtKB-UniRule"/>
</dbReference>